<name>A0ABT1SK23_9FIRM</name>
<protein>
    <submittedName>
        <fullName evidence="2">DegV family protein</fullName>
    </submittedName>
</protein>
<dbReference type="InterPro" id="IPR003797">
    <property type="entry name" value="DegV"/>
</dbReference>
<dbReference type="InterPro" id="IPR050270">
    <property type="entry name" value="DegV_domain_contain"/>
</dbReference>
<comment type="caution">
    <text evidence="2">The sequence shown here is derived from an EMBL/GenBank/DDBJ whole genome shotgun (WGS) entry which is preliminary data.</text>
</comment>
<dbReference type="PANTHER" id="PTHR33434:SF2">
    <property type="entry name" value="FATTY ACID-BINDING PROTEIN TM_1468"/>
    <property type="match status" value="1"/>
</dbReference>
<gene>
    <name evidence="2" type="ORF">NE663_04740</name>
</gene>
<dbReference type="Gene3D" id="3.30.1180.10">
    <property type="match status" value="1"/>
</dbReference>
<organism evidence="2 3">
    <name type="scientific">Massilicoli timonensis</name>
    <dbReference type="NCBI Taxonomy" id="2015901"/>
    <lineage>
        <taxon>Bacteria</taxon>
        <taxon>Bacillati</taxon>
        <taxon>Bacillota</taxon>
        <taxon>Erysipelotrichia</taxon>
        <taxon>Erysipelotrichales</taxon>
        <taxon>Erysipelotrichaceae</taxon>
        <taxon>Massilicoli</taxon>
    </lineage>
</organism>
<accession>A0ABT1SK23</accession>
<dbReference type="RefSeq" id="WP_102268134.1">
    <property type="nucleotide sequence ID" value="NZ_CALVCM010000002.1"/>
</dbReference>
<evidence type="ECO:0000313" key="3">
    <source>
        <dbReference type="Proteomes" id="UP001524435"/>
    </source>
</evidence>
<sequence length="285" mass="31475">MKVAFVTDSGTGKTIEEMKAQGVYSLPLQISYEEENKLDLVEITLEDVNALMRRQINLKTSLPAAGMIEDLFTQLKQEGYDMIFAVPICSGLSGTIQAMKMTAEQVGIAFDYVDCHVTAVVEEYLIVLAKRLYEEEQKSIAEIKAILEEVVASTNTLLMPDDLQHLKRGGRLTPLAATLGGLLKIKPILQINQKTAGKIDVVGKVRTLHRAMDQSVDLMKQDGIDENWEIIVAHVDSEAEGHVLQDKLKAAFPDAHHTLIPLVSVVSAHTGLGCQAIQYFKRYGK</sequence>
<dbReference type="PANTHER" id="PTHR33434">
    <property type="entry name" value="DEGV DOMAIN-CONTAINING PROTEIN DR_1986-RELATED"/>
    <property type="match status" value="1"/>
</dbReference>
<keyword evidence="1" id="KW-0446">Lipid-binding</keyword>
<evidence type="ECO:0000256" key="1">
    <source>
        <dbReference type="ARBA" id="ARBA00023121"/>
    </source>
</evidence>
<dbReference type="Gene3D" id="3.40.50.10170">
    <property type="match status" value="1"/>
</dbReference>
<dbReference type="NCBIfam" id="TIGR00762">
    <property type="entry name" value="DegV"/>
    <property type="match status" value="1"/>
</dbReference>
<dbReference type="Proteomes" id="UP001524435">
    <property type="component" value="Unassembled WGS sequence"/>
</dbReference>
<dbReference type="SUPFAM" id="SSF82549">
    <property type="entry name" value="DAK1/DegV-like"/>
    <property type="match status" value="1"/>
</dbReference>
<keyword evidence="3" id="KW-1185">Reference proteome</keyword>
<reference evidence="2 3" key="1">
    <citation type="submission" date="2022-06" db="EMBL/GenBank/DDBJ databases">
        <title>Isolation of gut microbiota from human fecal samples.</title>
        <authorList>
            <person name="Pamer E.G."/>
            <person name="Barat B."/>
            <person name="Waligurski E."/>
            <person name="Medina S."/>
            <person name="Paddock L."/>
            <person name="Mostad J."/>
        </authorList>
    </citation>
    <scope>NUCLEOTIDE SEQUENCE [LARGE SCALE GENOMIC DNA]</scope>
    <source>
        <strain evidence="2 3">DFI.6.1</strain>
    </source>
</reference>
<dbReference type="EMBL" id="JANGCH010000005">
    <property type="protein sequence ID" value="MCQ5121565.1"/>
    <property type="molecule type" value="Genomic_DNA"/>
</dbReference>
<proteinExistence type="predicted"/>
<dbReference type="InterPro" id="IPR043168">
    <property type="entry name" value="DegV_C"/>
</dbReference>
<evidence type="ECO:0000313" key="2">
    <source>
        <dbReference type="EMBL" id="MCQ5121565.1"/>
    </source>
</evidence>
<dbReference type="Pfam" id="PF02645">
    <property type="entry name" value="DegV"/>
    <property type="match status" value="1"/>
</dbReference>
<dbReference type="PROSITE" id="PS51482">
    <property type="entry name" value="DEGV"/>
    <property type="match status" value="1"/>
</dbReference>